<evidence type="ECO:0000313" key="2">
    <source>
        <dbReference type="WBParaSite" id="PSU_v2.g13216.t1"/>
    </source>
</evidence>
<reference evidence="2" key="1">
    <citation type="submission" date="2022-11" db="UniProtKB">
        <authorList>
            <consortium name="WormBaseParasite"/>
        </authorList>
    </citation>
    <scope>IDENTIFICATION</scope>
</reference>
<dbReference type="AlphaFoldDB" id="A0A914Y363"/>
<keyword evidence="1" id="KW-1185">Reference proteome</keyword>
<evidence type="ECO:0000313" key="1">
    <source>
        <dbReference type="Proteomes" id="UP000887577"/>
    </source>
</evidence>
<organism evidence="1 2">
    <name type="scientific">Panagrolaimus superbus</name>
    <dbReference type="NCBI Taxonomy" id="310955"/>
    <lineage>
        <taxon>Eukaryota</taxon>
        <taxon>Metazoa</taxon>
        <taxon>Ecdysozoa</taxon>
        <taxon>Nematoda</taxon>
        <taxon>Chromadorea</taxon>
        <taxon>Rhabditida</taxon>
        <taxon>Tylenchina</taxon>
        <taxon>Panagrolaimomorpha</taxon>
        <taxon>Panagrolaimoidea</taxon>
        <taxon>Panagrolaimidae</taxon>
        <taxon>Panagrolaimus</taxon>
    </lineage>
</organism>
<dbReference type="Proteomes" id="UP000887577">
    <property type="component" value="Unplaced"/>
</dbReference>
<name>A0A914Y363_9BILA</name>
<sequence>MIGEVTTRMPMRFNRLIKETTKSSTLNDSKIRLDFCKLPEVDPWDPAIMEYIKPEKDHMLNCERTLFEHSKLVDGQLFMYTNDTFDESILCHYRCIFPDGDHHLNYGNWTKVINETKPECDVIEVECRGKNEVEVFYQYLHAQIYRNTTK</sequence>
<proteinExistence type="predicted"/>
<accession>A0A914Y363</accession>
<protein>
    <submittedName>
        <fullName evidence="2">Uncharacterized protein</fullName>
    </submittedName>
</protein>
<dbReference type="WBParaSite" id="PSU_v2.g13216.t1">
    <property type="protein sequence ID" value="PSU_v2.g13216.t1"/>
    <property type="gene ID" value="PSU_v2.g13216"/>
</dbReference>